<comment type="function">
    <text evidence="8">Catalyzes the aldol cleavage of 4-hydroxy-4-methyl-2-oxoglutarate (HMG) into 2 molecules of pyruvate. Also contains a secondary oxaloacetate (OAA) decarboxylase activity due to the common pyruvate enolate transition state formed following C-C bond cleavage in the retro-aldol and decarboxylation reactions.</text>
</comment>
<evidence type="ECO:0000256" key="13">
    <source>
        <dbReference type="PIRSR" id="PIRSR605493-1"/>
    </source>
</evidence>
<dbReference type="PANTHER" id="PTHR33254:SF4">
    <property type="entry name" value="4-HYDROXY-4-METHYL-2-OXOGLUTARATE ALDOLASE 3-RELATED"/>
    <property type="match status" value="1"/>
</dbReference>
<evidence type="ECO:0000256" key="12">
    <source>
        <dbReference type="ARBA" id="ARBA00047973"/>
    </source>
</evidence>
<comment type="catalytic activity">
    <reaction evidence="1">
        <text>4-hydroxy-4-methyl-2-oxoglutarate = 2 pyruvate</text>
        <dbReference type="Rhea" id="RHEA:22748"/>
        <dbReference type="ChEBI" id="CHEBI:15361"/>
        <dbReference type="ChEBI" id="CHEBI:58276"/>
        <dbReference type="EC" id="4.1.3.17"/>
    </reaction>
</comment>
<feature type="binding site" evidence="13">
    <location>
        <begin position="100"/>
        <end position="103"/>
    </location>
    <ligand>
        <name>substrate</name>
    </ligand>
</feature>
<feature type="binding site" evidence="13">
    <location>
        <position position="122"/>
    </location>
    <ligand>
        <name>substrate</name>
    </ligand>
</feature>
<evidence type="ECO:0000256" key="7">
    <source>
        <dbReference type="ARBA" id="ARBA00016549"/>
    </source>
</evidence>
<name>A0A6B1D374_9CHLR</name>
<gene>
    <name evidence="14" type="ORF">F4X14_02505</name>
</gene>
<evidence type="ECO:0000256" key="5">
    <source>
        <dbReference type="ARBA" id="ARBA00012213"/>
    </source>
</evidence>
<dbReference type="AlphaFoldDB" id="A0A6B1D374"/>
<evidence type="ECO:0000256" key="6">
    <source>
        <dbReference type="ARBA" id="ARBA00012947"/>
    </source>
</evidence>
<organism evidence="14">
    <name type="scientific">Caldilineaceae bacterium SB0661_bin_32</name>
    <dbReference type="NCBI Taxonomy" id="2605255"/>
    <lineage>
        <taxon>Bacteria</taxon>
        <taxon>Bacillati</taxon>
        <taxon>Chloroflexota</taxon>
        <taxon>Caldilineae</taxon>
        <taxon>Caldilineales</taxon>
        <taxon>Caldilineaceae</taxon>
    </lineage>
</organism>
<reference evidence="14" key="1">
    <citation type="submission" date="2019-09" db="EMBL/GenBank/DDBJ databases">
        <title>Characterisation of the sponge microbiome using genome-centric metagenomics.</title>
        <authorList>
            <person name="Engelberts J.P."/>
            <person name="Robbins S.J."/>
            <person name="De Goeij J.M."/>
            <person name="Aranda M."/>
            <person name="Bell S.C."/>
            <person name="Webster N.S."/>
        </authorList>
    </citation>
    <scope>NUCLEOTIDE SEQUENCE</scope>
    <source>
        <strain evidence="14">SB0661_bin_32</strain>
    </source>
</reference>
<accession>A0A6B1D374</accession>
<evidence type="ECO:0000256" key="2">
    <source>
        <dbReference type="ARBA" id="ARBA00001968"/>
    </source>
</evidence>
<evidence type="ECO:0000313" key="14">
    <source>
        <dbReference type="EMBL" id="MYC93817.1"/>
    </source>
</evidence>
<comment type="cofactor">
    <cofactor evidence="2">
        <name>a divalent metal cation</name>
        <dbReference type="ChEBI" id="CHEBI:60240"/>
    </cofactor>
</comment>
<comment type="caution">
    <text evidence="14">The sequence shown here is derived from an EMBL/GenBank/DDBJ whole genome shotgun (WGS) entry which is preliminary data.</text>
</comment>
<dbReference type="GO" id="GO:0047443">
    <property type="term" value="F:4-hydroxy-4-methyl-2-oxoglutarate aldolase activity"/>
    <property type="evidence" value="ECO:0007669"/>
    <property type="project" value="UniProtKB-EC"/>
</dbReference>
<evidence type="ECO:0000256" key="10">
    <source>
        <dbReference type="ARBA" id="ARBA00030169"/>
    </source>
</evidence>
<keyword evidence="13" id="KW-0460">Magnesium</keyword>
<comment type="subunit">
    <text evidence="4">Homotrimer.</text>
</comment>
<dbReference type="GO" id="GO:0046872">
    <property type="term" value="F:metal ion binding"/>
    <property type="evidence" value="ECO:0007669"/>
    <property type="project" value="UniProtKB-KW"/>
</dbReference>
<dbReference type="InterPro" id="IPR036704">
    <property type="entry name" value="RraA/RraA-like_sf"/>
</dbReference>
<protein>
    <recommendedName>
        <fullName evidence="7">Putative 4-hydroxy-4-methyl-2-oxoglutarate aldolase</fullName>
        <ecNumber evidence="6">4.1.1.112</ecNumber>
        <ecNumber evidence="5">4.1.3.17</ecNumber>
    </recommendedName>
    <alternativeName>
        <fullName evidence="11">Oxaloacetate decarboxylase</fullName>
    </alternativeName>
    <alternativeName>
        <fullName evidence="9">Regulator of ribonuclease activity homolog</fullName>
    </alternativeName>
    <alternativeName>
        <fullName evidence="10">RraA-like protein</fullName>
    </alternativeName>
</protein>
<evidence type="ECO:0000256" key="11">
    <source>
        <dbReference type="ARBA" id="ARBA00032305"/>
    </source>
</evidence>
<dbReference type="EC" id="4.1.1.112" evidence="6"/>
<proteinExistence type="inferred from homology"/>
<dbReference type="EMBL" id="VXMH01000014">
    <property type="protein sequence ID" value="MYC93817.1"/>
    <property type="molecule type" value="Genomic_DNA"/>
</dbReference>
<evidence type="ECO:0000256" key="1">
    <source>
        <dbReference type="ARBA" id="ARBA00001342"/>
    </source>
</evidence>
<evidence type="ECO:0000256" key="3">
    <source>
        <dbReference type="ARBA" id="ARBA00008621"/>
    </source>
</evidence>
<dbReference type="GO" id="GO:0008948">
    <property type="term" value="F:oxaloacetate decarboxylase activity"/>
    <property type="evidence" value="ECO:0007669"/>
    <property type="project" value="UniProtKB-EC"/>
</dbReference>
<comment type="similarity">
    <text evidence="3">Belongs to the class II aldolase/RraA-like family.</text>
</comment>
<dbReference type="CDD" id="cd16841">
    <property type="entry name" value="RraA_family"/>
    <property type="match status" value="1"/>
</dbReference>
<dbReference type="EC" id="4.1.3.17" evidence="5"/>
<evidence type="ECO:0000256" key="9">
    <source>
        <dbReference type="ARBA" id="ARBA00029596"/>
    </source>
</evidence>
<dbReference type="Pfam" id="PF03737">
    <property type="entry name" value="RraA-like"/>
    <property type="match status" value="1"/>
</dbReference>
<comment type="cofactor">
    <cofactor evidence="13">
        <name>Mg(2+)</name>
        <dbReference type="ChEBI" id="CHEBI:18420"/>
    </cofactor>
</comment>
<dbReference type="PANTHER" id="PTHR33254">
    <property type="entry name" value="4-HYDROXY-4-METHYL-2-OXOGLUTARATE ALDOLASE 3-RELATED"/>
    <property type="match status" value="1"/>
</dbReference>
<keyword evidence="13" id="KW-0479">Metal-binding</keyword>
<dbReference type="Gene3D" id="3.50.30.40">
    <property type="entry name" value="Ribonuclease E inhibitor RraA/RraA-like"/>
    <property type="match status" value="1"/>
</dbReference>
<comment type="catalytic activity">
    <reaction evidence="12">
        <text>oxaloacetate + H(+) = pyruvate + CO2</text>
        <dbReference type="Rhea" id="RHEA:15641"/>
        <dbReference type="ChEBI" id="CHEBI:15361"/>
        <dbReference type="ChEBI" id="CHEBI:15378"/>
        <dbReference type="ChEBI" id="CHEBI:16452"/>
        <dbReference type="ChEBI" id="CHEBI:16526"/>
        <dbReference type="EC" id="4.1.1.112"/>
    </reaction>
</comment>
<feature type="binding site" evidence="13">
    <location>
        <position position="123"/>
    </location>
    <ligand>
        <name>substrate</name>
    </ligand>
</feature>
<sequence length="221" mass="24298">MLSEQIAALKRYDSATIFNAVALKLGLPNLDYTDHTIRCLMPDMGLVAGFAVTAEVTTNDEDSTALEWIDYYDYLGSQQGPLIAVFQDMDTNAGRGACFGDGMARVHKRLGVIGVIAEGTVRDLVGIRHVGLPVWAWGTVPGHGVFNMNRFGAPVTAGRLRIHSGDLLLADSDGVVRIPTDQVDDVLELAEEVRTREAGLFDFYESETFSLQEMRARQQQY</sequence>
<evidence type="ECO:0000256" key="8">
    <source>
        <dbReference type="ARBA" id="ARBA00025046"/>
    </source>
</evidence>
<evidence type="ECO:0000256" key="4">
    <source>
        <dbReference type="ARBA" id="ARBA00011233"/>
    </source>
</evidence>
<dbReference type="InterPro" id="IPR005493">
    <property type="entry name" value="RraA/RraA-like"/>
</dbReference>
<dbReference type="SUPFAM" id="SSF89562">
    <property type="entry name" value="RraA-like"/>
    <property type="match status" value="1"/>
</dbReference>